<organism evidence="1 2">
    <name type="scientific">Runella salmonicolor</name>
    <dbReference type="NCBI Taxonomy" id="2950278"/>
    <lineage>
        <taxon>Bacteria</taxon>
        <taxon>Pseudomonadati</taxon>
        <taxon>Bacteroidota</taxon>
        <taxon>Cytophagia</taxon>
        <taxon>Cytophagales</taxon>
        <taxon>Spirosomataceae</taxon>
        <taxon>Runella</taxon>
    </lineage>
</organism>
<accession>A0ABT1FSZ9</accession>
<keyword evidence="1" id="KW-0560">Oxidoreductase</keyword>
<protein>
    <submittedName>
        <fullName evidence="1">Spheroidene monooxygenase</fullName>
    </submittedName>
</protein>
<dbReference type="Proteomes" id="UP001204772">
    <property type="component" value="Unassembled WGS sequence"/>
</dbReference>
<dbReference type="EMBL" id="JAMZEL010000010">
    <property type="protein sequence ID" value="MCP1384889.1"/>
    <property type="molecule type" value="Genomic_DNA"/>
</dbReference>
<dbReference type="CDD" id="cd21650">
    <property type="entry name" value="CrtA-like"/>
    <property type="match status" value="1"/>
</dbReference>
<gene>
    <name evidence="1" type="ORF">NCI00_20805</name>
</gene>
<comment type="caution">
    <text evidence="1">The sequence shown here is derived from an EMBL/GenBank/DDBJ whole genome shotgun (WGS) entry which is preliminary data.</text>
</comment>
<evidence type="ECO:0000313" key="1">
    <source>
        <dbReference type="EMBL" id="MCP1384889.1"/>
    </source>
</evidence>
<name>A0ABT1FSZ9_9BACT</name>
<evidence type="ECO:0000313" key="2">
    <source>
        <dbReference type="Proteomes" id="UP001204772"/>
    </source>
</evidence>
<keyword evidence="1" id="KW-0503">Monooxygenase</keyword>
<keyword evidence="2" id="KW-1185">Reference proteome</keyword>
<dbReference type="RefSeq" id="WP_253530833.1">
    <property type="nucleotide sequence ID" value="NZ_JAMZEL010000010.1"/>
</dbReference>
<sequence length="247" mass="27752">MLFHPLMPTLAHCPITTVSLFRFPSPQQWWAFTQMGLKSLLNPLPHGLTFGKMMGCGRAGFGLLPDFSQYALIAQWKTEEEANHFFSSEKTKMYLERAKESYTMQLAPIQSHGLWDGQNPFAATPPTPSLGPIVVLTRASLRISQLLSFWRHVPSTYRAMQAAEGLIMAVGVGEVPVIQQATLSIWENAEAIRKFAYQSGFHKEVIKKTRQQHWYREELFARFSAIATAGTYLGKDPILAAVAHSLQ</sequence>
<proteinExistence type="predicted"/>
<reference evidence="1 2" key="1">
    <citation type="submission" date="2022-06" db="EMBL/GenBank/DDBJ databases">
        <title>Runella sp. S5 genome sequencing.</title>
        <authorList>
            <person name="Park S."/>
        </authorList>
    </citation>
    <scope>NUCLEOTIDE SEQUENCE [LARGE SCALE GENOMIC DNA]</scope>
    <source>
        <strain evidence="1 2">S5</strain>
    </source>
</reference>
<dbReference type="InterPro" id="IPR049574">
    <property type="entry name" value="CrtA-like"/>
</dbReference>
<dbReference type="GO" id="GO:0004497">
    <property type="term" value="F:monooxygenase activity"/>
    <property type="evidence" value="ECO:0007669"/>
    <property type="project" value="UniProtKB-KW"/>
</dbReference>